<protein>
    <submittedName>
        <fullName evidence="4">Uncharacterized protein</fullName>
    </submittedName>
</protein>
<comment type="caution">
    <text evidence="4">The sequence shown here is derived from an EMBL/GenBank/DDBJ whole genome shotgun (WGS) entry which is preliminary data.</text>
</comment>
<evidence type="ECO:0000313" key="5">
    <source>
        <dbReference type="Proteomes" id="UP000187283"/>
    </source>
</evidence>
<proteinExistence type="predicted"/>
<gene>
    <name evidence="4" type="ORF">AYI70_g2901</name>
</gene>
<feature type="signal peptide" evidence="3">
    <location>
        <begin position="1"/>
        <end position="22"/>
    </location>
</feature>
<keyword evidence="3" id="KW-0732">Signal</keyword>
<keyword evidence="1" id="KW-0175">Coiled coil</keyword>
<evidence type="ECO:0000256" key="2">
    <source>
        <dbReference type="SAM" id="MobiDB-lite"/>
    </source>
</evidence>
<evidence type="ECO:0000256" key="1">
    <source>
        <dbReference type="SAM" id="Coils"/>
    </source>
</evidence>
<evidence type="ECO:0000256" key="3">
    <source>
        <dbReference type="SAM" id="SignalP"/>
    </source>
</evidence>
<keyword evidence="5" id="KW-1185">Reference proteome</keyword>
<evidence type="ECO:0000313" key="4">
    <source>
        <dbReference type="EMBL" id="OMJ22397.1"/>
    </source>
</evidence>
<feature type="compositionally biased region" description="Basic and acidic residues" evidence="2">
    <location>
        <begin position="51"/>
        <end position="63"/>
    </location>
</feature>
<reference evidence="4 5" key="1">
    <citation type="submission" date="2017-01" db="EMBL/GenBank/DDBJ databases">
        <authorList>
            <person name="Mah S.A."/>
            <person name="Swanson W.J."/>
            <person name="Moy G.W."/>
            <person name="Vacquier V.D."/>
        </authorList>
    </citation>
    <scope>NUCLEOTIDE SEQUENCE [LARGE SCALE GENOMIC DNA]</scope>
    <source>
        <strain evidence="4 5">GSMNP</strain>
    </source>
</reference>
<feature type="chain" id="PRO_5012481096" evidence="3">
    <location>
        <begin position="23"/>
        <end position="260"/>
    </location>
</feature>
<feature type="coiled-coil region" evidence="1">
    <location>
        <begin position="125"/>
        <end position="152"/>
    </location>
</feature>
<feature type="region of interest" description="Disordered" evidence="2">
    <location>
        <begin position="44"/>
        <end position="63"/>
    </location>
</feature>
<dbReference type="AlphaFoldDB" id="A0A1R1Y5Y6"/>
<dbReference type="Proteomes" id="UP000187283">
    <property type="component" value="Unassembled WGS sequence"/>
</dbReference>
<organism evidence="4 5">
    <name type="scientific">Smittium culicis</name>
    <dbReference type="NCBI Taxonomy" id="133412"/>
    <lineage>
        <taxon>Eukaryota</taxon>
        <taxon>Fungi</taxon>
        <taxon>Fungi incertae sedis</taxon>
        <taxon>Zoopagomycota</taxon>
        <taxon>Kickxellomycotina</taxon>
        <taxon>Harpellomycetes</taxon>
        <taxon>Harpellales</taxon>
        <taxon>Legeriomycetaceae</taxon>
        <taxon>Smittium</taxon>
    </lineage>
</organism>
<dbReference type="EMBL" id="LSSN01000773">
    <property type="protein sequence ID" value="OMJ22397.1"/>
    <property type="molecule type" value="Genomic_DNA"/>
</dbReference>
<accession>A0A1R1Y5Y6</accession>
<sequence>MKVTGLFVLSVGVFMFINGAHTNRNTPNDYNTISKKSSLEKNALLSSHSAESNEKREEMIKRSEVKDKNDTFKKNLKTIAKKGQSYILNVKAIISYSGFFNSLNTIILNLITDKERYKEPISNNIKTLLNNLENIKDENERYKKASSRINNRIETIDELIIKCEPRGYDGIMMKYLYLEGEKNEKYTEMKNRVFSQLSYIDNAYDSIFGNEDKYKNSNFKAIIESGNEEEIIKYYDGDLRPKLVKIIGNMEILKEYKGLN</sequence>
<name>A0A1R1Y5Y6_9FUNG</name>